<accession>A0A8X6JZ51</accession>
<reference evidence="2" key="1">
    <citation type="submission" date="2020-08" db="EMBL/GenBank/DDBJ databases">
        <title>Multicomponent nature underlies the extraordinary mechanical properties of spider dragline silk.</title>
        <authorList>
            <person name="Kono N."/>
            <person name="Nakamura H."/>
            <person name="Mori M."/>
            <person name="Yoshida Y."/>
            <person name="Ohtoshi R."/>
            <person name="Malay A.D."/>
            <person name="Moran D.A.P."/>
            <person name="Tomita M."/>
            <person name="Numata K."/>
            <person name="Arakawa K."/>
        </authorList>
    </citation>
    <scope>NUCLEOTIDE SEQUENCE</scope>
</reference>
<dbReference type="AlphaFoldDB" id="A0A8X6JZ51"/>
<feature type="compositionally biased region" description="Polar residues" evidence="1">
    <location>
        <begin position="43"/>
        <end position="59"/>
    </location>
</feature>
<evidence type="ECO:0000313" key="2">
    <source>
        <dbReference type="EMBL" id="GFS47385.1"/>
    </source>
</evidence>
<evidence type="ECO:0000256" key="1">
    <source>
        <dbReference type="SAM" id="MobiDB-lite"/>
    </source>
</evidence>
<dbReference type="EMBL" id="BMAW01044987">
    <property type="protein sequence ID" value="GFS47385.1"/>
    <property type="molecule type" value="Genomic_DNA"/>
</dbReference>
<evidence type="ECO:0000313" key="3">
    <source>
        <dbReference type="Proteomes" id="UP000887013"/>
    </source>
</evidence>
<organism evidence="2 3">
    <name type="scientific">Nephila pilipes</name>
    <name type="common">Giant wood spider</name>
    <name type="synonym">Nephila maculata</name>
    <dbReference type="NCBI Taxonomy" id="299642"/>
    <lineage>
        <taxon>Eukaryota</taxon>
        <taxon>Metazoa</taxon>
        <taxon>Ecdysozoa</taxon>
        <taxon>Arthropoda</taxon>
        <taxon>Chelicerata</taxon>
        <taxon>Arachnida</taxon>
        <taxon>Araneae</taxon>
        <taxon>Araneomorphae</taxon>
        <taxon>Entelegynae</taxon>
        <taxon>Araneoidea</taxon>
        <taxon>Nephilidae</taxon>
        <taxon>Nephila</taxon>
    </lineage>
</organism>
<sequence>MVYRITVLSFHQQTPCDGLVDDKIRLKDPSLLRRKIPDETSRTFETSRSPPQPMKQTRSVVLRRNFPKRTSGQRLPPSNRWGGNREGVVTHEKSAKDIQKMLICLSQPLPKTKQESDTTTLRVNVPPSGPR</sequence>
<proteinExistence type="predicted"/>
<comment type="caution">
    <text evidence="2">The sequence shown here is derived from an EMBL/GenBank/DDBJ whole genome shotgun (WGS) entry which is preliminary data.</text>
</comment>
<name>A0A8X6JZ51_NEPPI</name>
<dbReference type="Proteomes" id="UP000887013">
    <property type="component" value="Unassembled WGS sequence"/>
</dbReference>
<gene>
    <name evidence="2" type="ORF">NPIL_660171</name>
</gene>
<keyword evidence="3" id="KW-1185">Reference proteome</keyword>
<feature type="region of interest" description="Disordered" evidence="1">
    <location>
        <begin position="35"/>
        <end position="86"/>
    </location>
</feature>
<protein>
    <submittedName>
        <fullName evidence="2">Uncharacterized protein</fullName>
    </submittedName>
</protein>
<feature type="region of interest" description="Disordered" evidence="1">
    <location>
        <begin position="108"/>
        <end position="131"/>
    </location>
</feature>